<protein>
    <submittedName>
        <fullName evidence="2">Uncharacterized protein</fullName>
    </submittedName>
</protein>
<comment type="caution">
    <text evidence="2">The sequence shown here is derived from an EMBL/GenBank/DDBJ whole genome shotgun (WGS) entry which is preliminary data.</text>
</comment>
<feature type="region of interest" description="Disordered" evidence="1">
    <location>
        <begin position="92"/>
        <end position="116"/>
    </location>
</feature>
<gene>
    <name evidence="2" type="ORF">FYJ61_02580</name>
</gene>
<dbReference type="RefSeq" id="WP_154486472.1">
    <property type="nucleotide sequence ID" value="NZ_VUMW01000004.1"/>
</dbReference>
<dbReference type="EMBL" id="VUMW01000004">
    <property type="protein sequence ID" value="MST79386.1"/>
    <property type="molecule type" value="Genomic_DNA"/>
</dbReference>
<evidence type="ECO:0000256" key="1">
    <source>
        <dbReference type="SAM" id="MobiDB-lite"/>
    </source>
</evidence>
<evidence type="ECO:0000313" key="2">
    <source>
        <dbReference type="EMBL" id="MST79386.1"/>
    </source>
</evidence>
<proteinExistence type="predicted"/>
<dbReference type="AlphaFoldDB" id="A0A844FLV3"/>
<evidence type="ECO:0000313" key="3">
    <source>
        <dbReference type="Proteomes" id="UP000452141"/>
    </source>
</evidence>
<organism evidence="2 3">
    <name type="scientific">Lactobacillus equicursoris</name>
    <dbReference type="NCBI Taxonomy" id="420645"/>
    <lineage>
        <taxon>Bacteria</taxon>
        <taxon>Bacillati</taxon>
        <taxon>Bacillota</taxon>
        <taxon>Bacilli</taxon>
        <taxon>Lactobacillales</taxon>
        <taxon>Lactobacillaceae</taxon>
        <taxon>Lactobacillus</taxon>
    </lineage>
</organism>
<sequence>MNNQEICIHFTCPSDEWEYHITTQLKEDESLADFLQLYFDDFIIFDTENPEYEVMVPDSGFEVLTYITEITDVAGLPTINTDLFSFFGFERSDDSDPGTFGDGSIWTGDDQNDDDS</sequence>
<accession>A0A844FLV3</accession>
<reference evidence="2 3" key="1">
    <citation type="submission" date="2019-08" db="EMBL/GenBank/DDBJ databases">
        <title>In-depth cultivation of the pig gut microbiome towards novel bacterial diversity and tailored functional studies.</title>
        <authorList>
            <person name="Wylensek D."/>
            <person name="Hitch T.C.A."/>
            <person name="Clavel T."/>
        </authorList>
    </citation>
    <scope>NUCLEOTIDE SEQUENCE [LARGE SCALE GENOMIC DNA]</scope>
    <source>
        <strain evidence="2 3">WCA-470BD-2E</strain>
    </source>
</reference>
<dbReference type="Proteomes" id="UP000452141">
    <property type="component" value="Unassembled WGS sequence"/>
</dbReference>
<name>A0A844FLV3_9LACO</name>